<dbReference type="GO" id="GO:0008675">
    <property type="term" value="F:2-dehydro-3-deoxy-phosphogluconate aldolase activity"/>
    <property type="evidence" value="ECO:0007669"/>
    <property type="project" value="UniProtKB-EC"/>
</dbReference>
<evidence type="ECO:0000256" key="2">
    <source>
        <dbReference type="ARBA" id="ARBA00004736"/>
    </source>
</evidence>
<dbReference type="InterPro" id="IPR031338">
    <property type="entry name" value="KDPG/KHG_AS_2"/>
</dbReference>
<dbReference type="KEGG" id="lck:HN018_04405"/>
<dbReference type="PANTHER" id="PTHR30246">
    <property type="entry name" value="2-KETO-3-DEOXY-6-PHOSPHOGLUCONATE ALDOLASE"/>
    <property type="match status" value="1"/>
</dbReference>
<keyword evidence="6 9" id="KW-0456">Lyase</keyword>
<dbReference type="Pfam" id="PF01081">
    <property type="entry name" value="Aldolase"/>
    <property type="match status" value="1"/>
</dbReference>
<evidence type="ECO:0000313" key="10">
    <source>
        <dbReference type="Proteomes" id="UP000500767"/>
    </source>
</evidence>
<protein>
    <recommendedName>
        <fullName evidence="5">2-dehydro-3-deoxy-phosphogluconate aldolase</fullName>
        <ecNumber evidence="5">4.1.2.14</ecNumber>
    </recommendedName>
</protein>
<dbReference type="PANTHER" id="PTHR30246:SF1">
    <property type="entry name" value="2-DEHYDRO-3-DEOXY-6-PHOSPHOGALACTONATE ALDOLASE-RELATED"/>
    <property type="match status" value="1"/>
</dbReference>
<dbReference type="InterPro" id="IPR013785">
    <property type="entry name" value="Aldolase_TIM"/>
</dbReference>
<organism evidence="9 10">
    <name type="scientific">Lichenicola cladoniae</name>
    <dbReference type="NCBI Taxonomy" id="1484109"/>
    <lineage>
        <taxon>Bacteria</taxon>
        <taxon>Pseudomonadati</taxon>
        <taxon>Pseudomonadota</taxon>
        <taxon>Alphaproteobacteria</taxon>
        <taxon>Acetobacterales</taxon>
        <taxon>Acetobacteraceae</taxon>
        <taxon>Lichenicola</taxon>
    </lineage>
</organism>
<dbReference type="SUPFAM" id="SSF51569">
    <property type="entry name" value="Aldolase"/>
    <property type="match status" value="1"/>
</dbReference>
<sequence>MDALIASRTVIPVLTISRASDAVLLARALVRGGIHILEVTLRTPAAAEAVALIQAEVPEATVALGTVMTEADVALAHRLNVGLSFSPGATPALLKAARDARITLIPGIQTASDLMMAAELGYHVVKFFPAMPAGGLAALKALAAPFPQTRFCPTGGIDEFSATQWLALPCVFAVGGSWLATPQDIEQGNWAAIEQKAGRIKNLLSSRAL</sequence>
<dbReference type="InterPro" id="IPR031337">
    <property type="entry name" value="KDPG/KHG_AS_1"/>
</dbReference>
<keyword evidence="7" id="KW-0704">Schiff base</keyword>
<evidence type="ECO:0000313" key="9">
    <source>
        <dbReference type="EMBL" id="QKE92428.1"/>
    </source>
</evidence>
<comment type="subunit">
    <text evidence="4">Homotrimer.</text>
</comment>
<evidence type="ECO:0000256" key="7">
    <source>
        <dbReference type="ARBA" id="ARBA00023270"/>
    </source>
</evidence>
<dbReference type="Gene3D" id="3.20.20.70">
    <property type="entry name" value="Aldolase class I"/>
    <property type="match status" value="1"/>
</dbReference>
<name>A0A6M8HVP5_9PROT</name>
<dbReference type="EMBL" id="CP053708">
    <property type="protein sequence ID" value="QKE92428.1"/>
    <property type="molecule type" value="Genomic_DNA"/>
</dbReference>
<evidence type="ECO:0000256" key="5">
    <source>
        <dbReference type="ARBA" id="ARBA00013063"/>
    </source>
</evidence>
<evidence type="ECO:0000256" key="8">
    <source>
        <dbReference type="ARBA" id="ARBA00023277"/>
    </source>
</evidence>
<gene>
    <name evidence="9" type="primary">eda</name>
    <name evidence="9" type="ORF">HN018_04405</name>
</gene>
<comment type="similarity">
    <text evidence="3">Belongs to the KHG/KDPG aldolase family.</text>
</comment>
<keyword evidence="8" id="KW-0119">Carbohydrate metabolism</keyword>
<comment type="catalytic activity">
    <reaction evidence="1">
        <text>2-dehydro-3-deoxy-6-phospho-D-gluconate = D-glyceraldehyde 3-phosphate + pyruvate</text>
        <dbReference type="Rhea" id="RHEA:17089"/>
        <dbReference type="ChEBI" id="CHEBI:15361"/>
        <dbReference type="ChEBI" id="CHEBI:57569"/>
        <dbReference type="ChEBI" id="CHEBI:59776"/>
        <dbReference type="EC" id="4.1.2.14"/>
    </reaction>
</comment>
<dbReference type="PROSITE" id="PS00159">
    <property type="entry name" value="ALDOLASE_KDPG_KHG_1"/>
    <property type="match status" value="1"/>
</dbReference>
<reference evidence="9 10" key="1">
    <citation type="journal article" date="2014" name="World J. Microbiol. Biotechnol.">
        <title>Biodiversity and physiological characteristics of Antarctic and Arctic lichens-associated bacteria.</title>
        <authorList>
            <person name="Lee Y.M."/>
            <person name="Kim E.H."/>
            <person name="Lee H.K."/>
            <person name="Hong S.G."/>
        </authorList>
    </citation>
    <scope>NUCLEOTIDE SEQUENCE [LARGE SCALE GENOMIC DNA]</scope>
    <source>
        <strain evidence="9 10">PAMC 26569</strain>
    </source>
</reference>
<dbReference type="NCBIfam" id="TIGR01182">
    <property type="entry name" value="eda"/>
    <property type="match status" value="1"/>
</dbReference>
<evidence type="ECO:0000256" key="3">
    <source>
        <dbReference type="ARBA" id="ARBA00006906"/>
    </source>
</evidence>
<comment type="pathway">
    <text evidence="2">Carbohydrate acid metabolism; 2-dehydro-3-deoxy-D-gluconate degradation; D-glyceraldehyde 3-phosphate and pyruvate from 2-dehydro-3-deoxy-D-gluconate: step 2/2.</text>
</comment>
<keyword evidence="10" id="KW-1185">Reference proteome</keyword>
<proteinExistence type="inferred from homology"/>
<dbReference type="AlphaFoldDB" id="A0A6M8HVP5"/>
<dbReference type="InterPro" id="IPR000887">
    <property type="entry name" value="Aldlse_KDPG_KHG"/>
</dbReference>
<evidence type="ECO:0000256" key="1">
    <source>
        <dbReference type="ARBA" id="ARBA00000654"/>
    </source>
</evidence>
<evidence type="ECO:0000256" key="6">
    <source>
        <dbReference type="ARBA" id="ARBA00023239"/>
    </source>
</evidence>
<accession>A0A6M8HVP5</accession>
<dbReference type="Proteomes" id="UP000500767">
    <property type="component" value="Chromosome"/>
</dbReference>
<evidence type="ECO:0000256" key="4">
    <source>
        <dbReference type="ARBA" id="ARBA00011233"/>
    </source>
</evidence>
<dbReference type="EC" id="4.1.2.14" evidence="5"/>
<dbReference type="PROSITE" id="PS00160">
    <property type="entry name" value="ALDOLASE_KDPG_KHG_2"/>
    <property type="match status" value="1"/>
</dbReference>
<dbReference type="CDD" id="cd00452">
    <property type="entry name" value="KDPG_aldolase"/>
    <property type="match status" value="1"/>
</dbReference>